<dbReference type="Proteomes" id="UP000177230">
    <property type="component" value="Unassembled WGS sequence"/>
</dbReference>
<keyword evidence="6 7" id="KW-0472">Membrane</keyword>
<dbReference type="Gene3D" id="1.10.3720.10">
    <property type="entry name" value="MetI-like"/>
    <property type="match status" value="1"/>
</dbReference>
<proteinExistence type="inferred from homology"/>
<organism evidence="9 10">
    <name type="scientific">Candidatus Edwardsbacteria bacterium GWF2_54_11</name>
    <dbReference type="NCBI Taxonomy" id="1817851"/>
    <lineage>
        <taxon>Bacteria</taxon>
        <taxon>Candidatus Edwardsiibacteriota</taxon>
    </lineage>
</organism>
<feature type="transmembrane region" description="Helical" evidence="7">
    <location>
        <begin position="177"/>
        <end position="200"/>
    </location>
</feature>
<dbReference type="GO" id="GO:0005886">
    <property type="term" value="C:plasma membrane"/>
    <property type="evidence" value="ECO:0007669"/>
    <property type="project" value="UniProtKB-SubCell"/>
</dbReference>
<dbReference type="EMBL" id="MFFM01000031">
    <property type="protein sequence ID" value="OGF12780.1"/>
    <property type="molecule type" value="Genomic_DNA"/>
</dbReference>
<comment type="similarity">
    <text evidence="7">Belongs to the binding-protein-dependent transport system permease family.</text>
</comment>
<evidence type="ECO:0000256" key="2">
    <source>
        <dbReference type="ARBA" id="ARBA00022448"/>
    </source>
</evidence>
<evidence type="ECO:0000313" key="10">
    <source>
        <dbReference type="Proteomes" id="UP000177230"/>
    </source>
</evidence>
<evidence type="ECO:0000313" key="9">
    <source>
        <dbReference type="EMBL" id="OGF12780.1"/>
    </source>
</evidence>
<dbReference type="GO" id="GO:0055085">
    <property type="term" value="P:transmembrane transport"/>
    <property type="evidence" value="ECO:0007669"/>
    <property type="project" value="InterPro"/>
</dbReference>
<dbReference type="InterPro" id="IPR051393">
    <property type="entry name" value="ABC_transporter_permease"/>
</dbReference>
<evidence type="ECO:0000256" key="5">
    <source>
        <dbReference type="ARBA" id="ARBA00022989"/>
    </source>
</evidence>
<keyword evidence="4 7" id="KW-0812">Transmembrane</keyword>
<dbReference type="InterPro" id="IPR035906">
    <property type="entry name" value="MetI-like_sf"/>
</dbReference>
<comment type="caution">
    <text evidence="9">The sequence shown here is derived from an EMBL/GenBank/DDBJ whole genome shotgun (WGS) entry which is preliminary data.</text>
</comment>
<keyword evidence="2 7" id="KW-0813">Transport</keyword>
<gene>
    <name evidence="9" type="ORF">A2024_12110</name>
</gene>
<dbReference type="Pfam" id="PF00528">
    <property type="entry name" value="BPD_transp_1"/>
    <property type="match status" value="1"/>
</dbReference>
<keyword evidence="3" id="KW-1003">Cell membrane</keyword>
<feature type="domain" description="ABC transmembrane type-1" evidence="8">
    <location>
        <begin position="70"/>
        <end position="307"/>
    </location>
</feature>
<dbReference type="PANTHER" id="PTHR30193:SF37">
    <property type="entry name" value="INNER MEMBRANE ABC TRANSPORTER PERMEASE PROTEIN YCJO"/>
    <property type="match status" value="1"/>
</dbReference>
<sequence>MTKALKKISRLSPWLFLLPALVIVATFRMAPMLYALWMSLFDWGLAGARKFLGLGNYIYLFSDSRFGQSLLNTLFYVLGVVPASLFIALFIAVLINQKIKATALYRTALFLPVITSTVAISLVWKWIFNPRLGLANQVLSFIGIKPSLWLEEPAGIMNILLGPLGVNLPGILAGPSLALVAIIIMSIWHSLGYNIIIFLAGLQSIPEHYYEAASLDGAGKWASFRHVTWPMLSPTTFYVLLMSTITSFQVFIQIYAMQGPVGGNPLGTTRTLVYYLYEKGFSDWQMGYANAVAFVLFLIILALTIIQRKVLESKVHYQ</sequence>
<reference evidence="9 10" key="1">
    <citation type="journal article" date="2016" name="Nat. Commun.">
        <title>Thousands of microbial genomes shed light on interconnected biogeochemical processes in an aquifer system.</title>
        <authorList>
            <person name="Anantharaman K."/>
            <person name="Brown C.T."/>
            <person name="Hug L.A."/>
            <person name="Sharon I."/>
            <person name="Castelle C.J."/>
            <person name="Probst A.J."/>
            <person name="Thomas B.C."/>
            <person name="Singh A."/>
            <person name="Wilkins M.J."/>
            <person name="Karaoz U."/>
            <person name="Brodie E.L."/>
            <person name="Williams K.H."/>
            <person name="Hubbard S.S."/>
            <person name="Banfield J.F."/>
        </authorList>
    </citation>
    <scope>NUCLEOTIDE SEQUENCE [LARGE SCALE GENOMIC DNA]</scope>
</reference>
<dbReference type="PROSITE" id="PS50928">
    <property type="entry name" value="ABC_TM1"/>
    <property type="match status" value="1"/>
</dbReference>
<dbReference type="InterPro" id="IPR000515">
    <property type="entry name" value="MetI-like"/>
</dbReference>
<evidence type="ECO:0000256" key="3">
    <source>
        <dbReference type="ARBA" id="ARBA00022475"/>
    </source>
</evidence>
<feature type="transmembrane region" description="Helical" evidence="7">
    <location>
        <begin position="235"/>
        <end position="256"/>
    </location>
</feature>
<feature type="transmembrane region" description="Helical" evidence="7">
    <location>
        <begin position="12"/>
        <end position="37"/>
    </location>
</feature>
<dbReference type="CDD" id="cd06261">
    <property type="entry name" value="TM_PBP2"/>
    <property type="match status" value="1"/>
</dbReference>
<evidence type="ECO:0000256" key="6">
    <source>
        <dbReference type="ARBA" id="ARBA00023136"/>
    </source>
</evidence>
<keyword evidence="5 7" id="KW-1133">Transmembrane helix</keyword>
<name>A0A1F5RE58_9BACT</name>
<evidence type="ECO:0000256" key="7">
    <source>
        <dbReference type="RuleBase" id="RU363032"/>
    </source>
</evidence>
<dbReference type="PANTHER" id="PTHR30193">
    <property type="entry name" value="ABC TRANSPORTER PERMEASE PROTEIN"/>
    <property type="match status" value="1"/>
</dbReference>
<evidence type="ECO:0000256" key="1">
    <source>
        <dbReference type="ARBA" id="ARBA00004651"/>
    </source>
</evidence>
<evidence type="ECO:0000259" key="8">
    <source>
        <dbReference type="PROSITE" id="PS50928"/>
    </source>
</evidence>
<feature type="transmembrane region" description="Helical" evidence="7">
    <location>
        <begin position="74"/>
        <end position="95"/>
    </location>
</feature>
<feature type="transmembrane region" description="Helical" evidence="7">
    <location>
        <begin position="286"/>
        <end position="306"/>
    </location>
</feature>
<dbReference type="AlphaFoldDB" id="A0A1F5RE58"/>
<comment type="subcellular location">
    <subcellularLocation>
        <location evidence="1 7">Cell membrane</location>
        <topology evidence="1 7">Multi-pass membrane protein</topology>
    </subcellularLocation>
</comment>
<feature type="transmembrane region" description="Helical" evidence="7">
    <location>
        <begin position="107"/>
        <end position="127"/>
    </location>
</feature>
<protein>
    <recommendedName>
        <fullName evidence="8">ABC transmembrane type-1 domain-containing protein</fullName>
    </recommendedName>
</protein>
<dbReference type="SUPFAM" id="SSF161098">
    <property type="entry name" value="MetI-like"/>
    <property type="match status" value="1"/>
</dbReference>
<evidence type="ECO:0000256" key="4">
    <source>
        <dbReference type="ARBA" id="ARBA00022692"/>
    </source>
</evidence>
<accession>A0A1F5RE58</accession>